<sequence>MQIEFENEEIELLIERGKGKNSLYKKLSKQAIFMSKLDIIMETLSSAKDIKSVFEFSYLHCEYLKHNLSGKLSIRILQGKPYRLIFREHRDKVTIEIIEINEHYGNK</sequence>
<dbReference type="EMBL" id="LSDL01000033">
    <property type="protein sequence ID" value="KXB79050.1"/>
    <property type="molecule type" value="Genomic_DNA"/>
</dbReference>
<dbReference type="InterPro" id="IPR035093">
    <property type="entry name" value="RelE/ParE_toxin_dom_sf"/>
</dbReference>
<protein>
    <recommendedName>
        <fullName evidence="3">Plasmid maintenance system killer protein</fullName>
    </recommendedName>
</protein>
<comment type="caution">
    <text evidence="1">The sequence shown here is derived from an EMBL/GenBank/DDBJ whole genome shotgun (WGS) entry which is preliminary data.</text>
</comment>
<evidence type="ECO:0000313" key="1">
    <source>
        <dbReference type="EMBL" id="KXB79050.1"/>
    </source>
</evidence>
<dbReference type="Proteomes" id="UP000070531">
    <property type="component" value="Unassembled WGS sequence"/>
</dbReference>
<evidence type="ECO:0008006" key="3">
    <source>
        <dbReference type="Google" id="ProtNLM"/>
    </source>
</evidence>
<dbReference type="STRING" id="419005.HMPREF1860_00740"/>
<proteinExistence type="predicted"/>
<organism evidence="1">
    <name type="scientific">Prevotella amnii</name>
    <dbReference type="NCBI Taxonomy" id="419005"/>
    <lineage>
        <taxon>Bacteria</taxon>
        <taxon>Pseudomonadati</taxon>
        <taxon>Bacteroidota</taxon>
        <taxon>Bacteroidia</taxon>
        <taxon>Bacteroidales</taxon>
        <taxon>Prevotellaceae</taxon>
        <taxon>Prevotella</taxon>
    </lineage>
</organism>
<name>A0A134BGN0_9BACT</name>
<dbReference type="Gene3D" id="3.30.2310.20">
    <property type="entry name" value="RelE-like"/>
    <property type="match status" value="1"/>
</dbReference>
<dbReference type="RefSeq" id="WP_060932729.1">
    <property type="nucleotide sequence ID" value="NZ_KQ960498.1"/>
</dbReference>
<dbReference type="PATRIC" id="fig|419005.5.peg.741"/>
<accession>A0A134BGN0</accession>
<reference evidence="1 2" key="1">
    <citation type="submission" date="2016-01" db="EMBL/GenBank/DDBJ databases">
        <authorList>
            <person name="Oliw E.H."/>
        </authorList>
    </citation>
    <scope>NUCLEOTIDE SEQUENCE [LARGE SCALE GENOMIC DNA]</scope>
    <source>
        <strain evidence="1 2">DNF00307</strain>
    </source>
</reference>
<evidence type="ECO:0000313" key="2">
    <source>
        <dbReference type="Proteomes" id="UP000070531"/>
    </source>
</evidence>
<dbReference type="AlphaFoldDB" id="A0A134BGN0"/>
<gene>
    <name evidence="1" type="ORF">HMPREF1860_00740</name>
</gene>
<dbReference type="SUPFAM" id="SSF143011">
    <property type="entry name" value="RelE-like"/>
    <property type="match status" value="1"/>
</dbReference>